<dbReference type="RefSeq" id="WP_076623321.1">
    <property type="nucleotide sequence ID" value="NZ_BMEW01000005.1"/>
</dbReference>
<evidence type="ECO:0000313" key="1">
    <source>
        <dbReference type="EMBL" id="APX23194.1"/>
    </source>
</evidence>
<dbReference type="NCBIfam" id="TIGR02126">
    <property type="entry name" value="phgtail_TP901_1"/>
    <property type="match status" value="1"/>
</dbReference>
<dbReference type="AlphaFoldDB" id="A0A1U7D4V0"/>
<accession>A0A1U7D4V0</accession>
<reference evidence="1 2" key="1">
    <citation type="submission" date="2016-03" db="EMBL/GenBank/DDBJ databases">
        <title>Deep-sea bacteria in the southern Pacific.</title>
        <authorList>
            <person name="Tang K."/>
        </authorList>
    </citation>
    <scope>NUCLEOTIDE SEQUENCE [LARGE SCALE GENOMIC DNA]</scope>
    <source>
        <strain evidence="1 2">JLT2016</strain>
    </source>
</reference>
<dbReference type="EMBL" id="CP014796">
    <property type="protein sequence ID" value="APX23194.1"/>
    <property type="molecule type" value="Genomic_DNA"/>
</dbReference>
<dbReference type="InterPro" id="IPR011855">
    <property type="entry name" value="Phgtail_TP901_1"/>
</dbReference>
<dbReference type="KEGG" id="tpro:Ga0080559_TMP2398"/>
<dbReference type="InterPro" id="IPR022344">
    <property type="entry name" value="GTA_major-tail"/>
</dbReference>
<dbReference type="Proteomes" id="UP000186559">
    <property type="component" value="Chromosome"/>
</dbReference>
<evidence type="ECO:0000313" key="2">
    <source>
        <dbReference type="Proteomes" id="UP000186559"/>
    </source>
</evidence>
<dbReference type="OrthoDB" id="8397025at2"/>
<gene>
    <name evidence="1" type="ORF">Ga0080559_TMP2398</name>
</gene>
<dbReference type="Pfam" id="PF06199">
    <property type="entry name" value="Phage_tail_2"/>
    <property type="match status" value="1"/>
</dbReference>
<dbReference type="STRING" id="1229727.Ga0080559_TMP2398"/>
<proteinExistence type="predicted"/>
<sequence>MAKKKGREVLIRIGDGQETENFNALCALTTKALTVNNEEIDVTTADCDTPGGALWTEVLDGVRRIALSGNGISKKDTAEARLMTVSLQTPPVANMEVVVPNFGTFAGAFFVQSMELTGEQSGGASFALTMGSTGAVTFTAEAPAP</sequence>
<protein>
    <submittedName>
        <fullName evidence="1">Phage major tail protein, TP901-1 family</fullName>
    </submittedName>
</protein>
<dbReference type="PRINTS" id="PR01996">
    <property type="entry name" value="MTP1FAMILY"/>
</dbReference>
<name>A0A1U7D4V0_9RHOB</name>
<organism evidence="1 2">
    <name type="scientific">Salipiger profundus</name>
    <dbReference type="NCBI Taxonomy" id="1229727"/>
    <lineage>
        <taxon>Bacteria</taxon>
        <taxon>Pseudomonadati</taxon>
        <taxon>Pseudomonadota</taxon>
        <taxon>Alphaproteobacteria</taxon>
        <taxon>Rhodobacterales</taxon>
        <taxon>Roseobacteraceae</taxon>
        <taxon>Salipiger</taxon>
    </lineage>
</organism>
<keyword evidence="2" id="KW-1185">Reference proteome</keyword>